<dbReference type="CDD" id="cd09006">
    <property type="entry name" value="PNP_EcPNPI-like"/>
    <property type="match status" value="1"/>
</dbReference>
<dbReference type="AlphaFoldDB" id="A0A920CA02"/>
<feature type="binding site" description="in other chain" evidence="5">
    <location>
        <position position="24"/>
    </location>
    <ligand>
        <name>phosphate</name>
        <dbReference type="ChEBI" id="CHEBI:43474"/>
        <note>ligand shared between dimeric partners</note>
    </ligand>
</feature>
<evidence type="ECO:0000256" key="2">
    <source>
        <dbReference type="ARBA" id="ARBA00022676"/>
    </source>
</evidence>
<gene>
    <name evidence="7" type="primary">deoD_2</name>
    <name evidence="5" type="synonym">deoD</name>
    <name evidence="7" type="ORF">J2TS6_15440</name>
</gene>
<comment type="caution">
    <text evidence="7">The sequence shown here is derived from an EMBL/GenBank/DDBJ whole genome shotgun (WGS) entry which is preliminary data.</text>
</comment>
<dbReference type="SUPFAM" id="SSF53167">
    <property type="entry name" value="Purine and uridine phosphorylases"/>
    <property type="match status" value="1"/>
</dbReference>
<keyword evidence="2 5" id="KW-0328">Glycosyltransferase</keyword>
<dbReference type="GO" id="GO:0005829">
    <property type="term" value="C:cytosol"/>
    <property type="evidence" value="ECO:0007669"/>
    <property type="project" value="TreeGrafter"/>
</dbReference>
<evidence type="ECO:0000256" key="3">
    <source>
        <dbReference type="ARBA" id="ARBA00022679"/>
    </source>
</evidence>
<dbReference type="PANTHER" id="PTHR43691:SF11">
    <property type="entry name" value="FI09636P-RELATED"/>
    <property type="match status" value="1"/>
</dbReference>
<dbReference type="NCBIfam" id="TIGR00107">
    <property type="entry name" value="deoD"/>
    <property type="match status" value="1"/>
</dbReference>
<feature type="binding site" description="in other chain" evidence="5">
    <location>
        <begin position="87"/>
        <end position="90"/>
    </location>
    <ligand>
        <name>phosphate</name>
        <dbReference type="ChEBI" id="CHEBI:43474"/>
        <note>ligand shared between dimeric partners</note>
    </ligand>
</feature>
<dbReference type="InterPro" id="IPR004402">
    <property type="entry name" value="DeoD-type"/>
</dbReference>
<comment type="caution">
    <text evidence="5">Lacks conserved residue(s) required for the propagation of feature annotation.</text>
</comment>
<dbReference type="NCBIfam" id="NF004489">
    <property type="entry name" value="PRK05819.1"/>
    <property type="match status" value="1"/>
</dbReference>
<proteinExistence type="inferred from homology"/>
<dbReference type="Proteomes" id="UP000679779">
    <property type="component" value="Unassembled WGS sequence"/>
</dbReference>
<dbReference type="InterPro" id="IPR018016">
    <property type="entry name" value="Nucleoside_phosphorylase_CS"/>
</dbReference>
<dbReference type="HAMAP" id="MF_01627">
    <property type="entry name" value="Pur_nucleosid_phosp"/>
    <property type="match status" value="1"/>
</dbReference>
<reference evidence="7" key="1">
    <citation type="submission" date="2021-03" db="EMBL/GenBank/DDBJ databases">
        <title>Antimicrobial resistance genes in bacteria isolated from Japanese honey, and their potential for conferring macrolide and lincosamide resistance in the American foulbrood pathogen Paenibacillus larvae.</title>
        <authorList>
            <person name="Okamoto M."/>
            <person name="Kumagai M."/>
            <person name="Kanamori H."/>
            <person name="Takamatsu D."/>
        </authorList>
    </citation>
    <scope>NUCLEOTIDE SEQUENCE</scope>
    <source>
        <strain evidence="7">J2TS6</strain>
    </source>
</reference>
<accession>A0A920CA02</accession>
<dbReference type="Gene3D" id="3.40.50.1580">
    <property type="entry name" value="Nucleoside phosphorylase domain"/>
    <property type="match status" value="1"/>
</dbReference>
<sequence length="249" mass="27520">MSIHLGAKAGDVAERVLLPGDPLRAKFVAEHFLEDVRCYNEVRGMYGFTGLYKGVPVSVQGTGMGNPSISIYVTELIQDYGAKKLIRIGTCGAMQKELQIRDIVLAQAVSSDSNMTEKIFLGCNYAPSADFGLLLKAYQESVRRNANVHVGNVYNSDEFYRETLARLHKFMEFGVLAVEMESTALYTLAAKYGVRALSILTVGSQLLTNERSAHKDSEQSFNQMAEIALETIIADEEGFESENIVNHFT</sequence>
<evidence type="ECO:0000259" key="6">
    <source>
        <dbReference type="Pfam" id="PF01048"/>
    </source>
</evidence>
<protein>
    <recommendedName>
        <fullName evidence="5">Purine nucleoside phosphorylase DeoD-type</fullName>
        <shortName evidence="5">PNP</shortName>
        <ecNumber evidence="5">2.4.2.1</ecNumber>
    </recommendedName>
</protein>
<evidence type="ECO:0000256" key="1">
    <source>
        <dbReference type="ARBA" id="ARBA00010456"/>
    </source>
</evidence>
<comment type="function">
    <text evidence="5">Catalyzes the reversible phosphorolytic breakdown of the N-glycosidic bond in the beta-(deoxy)ribonucleoside molecules, with the formation of the corresponding free purine bases and pentose-1-phosphate.</text>
</comment>
<comment type="subunit">
    <text evidence="5">Homohexamer; trimer of homodimers.</text>
</comment>
<evidence type="ECO:0000313" key="7">
    <source>
        <dbReference type="EMBL" id="GIO30403.1"/>
    </source>
</evidence>
<dbReference type="GO" id="GO:0006152">
    <property type="term" value="P:purine nucleoside catabolic process"/>
    <property type="evidence" value="ECO:0007669"/>
    <property type="project" value="TreeGrafter"/>
</dbReference>
<dbReference type="PROSITE" id="PS01232">
    <property type="entry name" value="PNP_UDP_1"/>
    <property type="match status" value="1"/>
</dbReference>
<feature type="domain" description="Nucleoside phosphorylase" evidence="6">
    <location>
        <begin position="15"/>
        <end position="226"/>
    </location>
</feature>
<dbReference type="GO" id="GO:0004850">
    <property type="term" value="F:uridine phosphorylase activity"/>
    <property type="evidence" value="ECO:0007669"/>
    <property type="project" value="UniProtKB-EC"/>
</dbReference>
<organism evidence="7 8">
    <name type="scientific">Paenibacillus albilobatus</name>
    <dbReference type="NCBI Taxonomy" id="2716884"/>
    <lineage>
        <taxon>Bacteria</taxon>
        <taxon>Bacillati</taxon>
        <taxon>Bacillota</taxon>
        <taxon>Bacilli</taxon>
        <taxon>Bacillales</taxon>
        <taxon>Paenibacillaceae</taxon>
        <taxon>Paenibacillus</taxon>
    </lineage>
</organism>
<evidence type="ECO:0000256" key="5">
    <source>
        <dbReference type="HAMAP-Rule" id="MF_01627"/>
    </source>
</evidence>
<feature type="binding site" evidence="5">
    <location>
        <position position="4"/>
    </location>
    <ligand>
        <name>a purine D-ribonucleoside</name>
        <dbReference type="ChEBI" id="CHEBI:142355"/>
        <note>ligand shared between dimeric partners</note>
    </ligand>
</feature>
<comment type="similarity">
    <text evidence="1 5">Belongs to the PNP/UDP phosphorylase family.</text>
</comment>
<feature type="binding site" description="in other chain" evidence="5">
    <location>
        <position position="20"/>
    </location>
    <ligand>
        <name>phosphate</name>
        <dbReference type="ChEBI" id="CHEBI:43474"/>
        <note>ligand shared between dimeric partners</note>
    </ligand>
</feature>
<keyword evidence="3 5" id="KW-0808">Transferase</keyword>
<dbReference type="InterPro" id="IPR035994">
    <property type="entry name" value="Nucleoside_phosphorylase_sf"/>
</dbReference>
<dbReference type="InterPro" id="IPR000845">
    <property type="entry name" value="Nucleoside_phosphorylase_d"/>
</dbReference>
<evidence type="ECO:0000256" key="4">
    <source>
        <dbReference type="ARBA" id="ARBA00048447"/>
    </source>
</evidence>
<name>A0A920CA02_9BACL</name>
<dbReference type="EC" id="2.4.2.1" evidence="5"/>
<keyword evidence="8" id="KW-1185">Reference proteome</keyword>
<feature type="binding site" description="in other chain" evidence="5">
    <location>
        <begin position="179"/>
        <end position="181"/>
    </location>
    <ligand>
        <name>a purine D-ribonucleoside</name>
        <dbReference type="ChEBI" id="CHEBI:142355"/>
        <note>ligand shared between dimeric partners</note>
    </ligand>
</feature>
<dbReference type="RefSeq" id="WP_212957712.1">
    <property type="nucleotide sequence ID" value="NZ_BORQ01000001.1"/>
</dbReference>
<dbReference type="GO" id="GO:0004731">
    <property type="term" value="F:purine-nucleoside phosphorylase activity"/>
    <property type="evidence" value="ECO:0007669"/>
    <property type="project" value="UniProtKB-UniRule"/>
</dbReference>
<dbReference type="PANTHER" id="PTHR43691">
    <property type="entry name" value="URIDINE PHOSPHORYLASE"/>
    <property type="match status" value="1"/>
</dbReference>
<dbReference type="Pfam" id="PF01048">
    <property type="entry name" value="PNP_UDP_1"/>
    <property type="match status" value="1"/>
</dbReference>
<comment type="catalytic activity">
    <reaction evidence="5">
        <text>a purine 2'-deoxy-D-ribonucleoside + phosphate = a purine nucleobase + 2-deoxy-alpha-D-ribose 1-phosphate</text>
        <dbReference type="Rhea" id="RHEA:36431"/>
        <dbReference type="ChEBI" id="CHEBI:26386"/>
        <dbReference type="ChEBI" id="CHEBI:43474"/>
        <dbReference type="ChEBI" id="CHEBI:57259"/>
        <dbReference type="ChEBI" id="CHEBI:142361"/>
        <dbReference type="EC" id="2.4.2.1"/>
    </reaction>
</comment>
<comment type="catalytic activity">
    <reaction evidence="5">
        <text>a purine D-ribonucleoside + phosphate = a purine nucleobase + alpha-D-ribose 1-phosphate</text>
        <dbReference type="Rhea" id="RHEA:19805"/>
        <dbReference type="ChEBI" id="CHEBI:26386"/>
        <dbReference type="ChEBI" id="CHEBI:43474"/>
        <dbReference type="ChEBI" id="CHEBI:57720"/>
        <dbReference type="ChEBI" id="CHEBI:142355"/>
        <dbReference type="EC" id="2.4.2.1"/>
    </reaction>
</comment>
<evidence type="ECO:0000313" key="8">
    <source>
        <dbReference type="Proteomes" id="UP000679779"/>
    </source>
</evidence>
<comment type="catalytic activity">
    <reaction evidence="4">
        <text>uridine + phosphate = alpha-D-ribose 1-phosphate + uracil</text>
        <dbReference type="Rhea" id="RHEA:24388"/>
        <dbReference type="ChEBI" id="CHEBI:16704"/>
        <dbReference type="ChEBI" id="CHEBI:17568"/>
        <dbReference type="ChEBI" id="CHEBI:43474"/>
        <dbReference type="ChEBI" id="CHEBI:57720"/>
        <dbReference type="EC" id="2.4.2.3"/>
    </reaction>
</comment>
<dbReference type="EMBL" id="BORQ01000001">
    <property type="protein sequence ID" value="GIO30403.1"/>
    <property type="molecule type" value="Genomic_DNA"/>
</dbReference>
<feature type="binding site" evidence="5">
    <location>
        <position position="43"/>
    </location>
    <ligand>
        <name>phosphate</name>
        <dbReference type="ChEBI" id="CHEBI:43474"/>
        <note>ligand shared between dimeric partners</note>
    </ligand>
</feature>